<protein>
    <submittedName>
        <fullName evidence="2">Uncharacterized protein</fullName>
    </submittedName>
</protein>
<evidence type="ECO:0000313" key="3">
    <source>
        <dbReference type="Proteomes" id="UP000474159"/>
    </source>
</evidence>
<evidence type="ECO:0000313" key="2">
    <source>
        <dbReference type="EMBL" id="KAB1080342.1"/>
    </source>
</evidence>
<dbReference type="RefSeq" id="WP_150998484.1">
    <property type="nucleotide sequence ID" value="NZ_BPQY01000019.1"/>
</dbReference>
<keyword evidence="3" id="KW-1185">Reference proteome</keyword>
<organism evidence="2 3">
    <name type="scientific">Methylobacterium soli</name>
    <dbReference type="NCBI Taxonomy" id="553447"/>
    <lineage>
        <taxon>Bacteria</taxon>
        <taxon>Pseudomonadati</taxon>
        <taxon>Pseudomonadota</taxon>
        <taxon>Alphaproteobacteria</taxon>
        <taxon>Hyphomicrobiales</taxon>
        <taxon>Methylobacteriaceae</taxon>
        <taxon>Methylobacterium</taxon>
    </lineage>
</organism>
<gene>
    <name evidence="2" type="ORF">F6X53_06485</name>
</gene>
<sequence length="200" mass="21445">MRIGIGLAAAMLLWCGTGPRAAPAADDFWSGAAKPAPAKLEPPAVPARPTLADLDAFERATAELWLRLPFGARRNLLVSRKAEAFGDYEARPSSVFKPGEALITYVEPVGYGWVPVGTDLHRLGVTVDFEITTPAGKVLGGQNGFLDYGLTSHARVRELFINLTLTLDGIAEGDYVLVFTLHDKASGRSARVPQPFTIKG</sequence>
<evidence type="ECO:0000256" key="1">
    <source>
        <dbReference type="SAM" id="SignalP"/>
    </source>
</evidence>
<proteinExistence type="predicted"/>
<dbReference type="AlphaFoldDB" id="A0A6L3T188"/>
<feature type="signal peptide" evidence="1">
    <location>
        <begin position="1"/>
        <end position="24"/>
    </location>
</feature>
<accession>A0A6L3T188</accession>
<comment type="caution">
    <text evidence="2">The sequence shown here is derived from an EMBL/GenBank/DDBJ whole genome shotgun (WGS) entry which is preliminary data.</text>
</comment>
<name>A0A6L3T188_9HYPH</name>
<reference evidence="2 3" key="1">
    <citation type="submission" date="2019-09" db="EMBL/GenBank/DDBJ databases">
        <title>YIM 48816 draft genome.</title>
        <authorList>
            <person name="Jiang L."/>
        </authorList>
    </citation>
    <scope>NUCLEOTIDE SEQUENCE [LARGE SCALE GENOMIC DNA]</scope>
    <source>
        <strain evidence="2 3">YIM 48816</strain>
    </source>
</reference>
<dbReference type="OrthoDB" id="8444059at2"/>
<feature type="chain" id="PRO_5026715138" evidence="1">
    <location>
        <begin position="25"/>
        <end position="200"/>
    </location>
</feature>
<dbReference type="Proteomes" id="UP000474159">
    <property type="component" value="Unassembled WGS sequence"/>
</dbReference>
<dbReference type="EMBL" id="VZZK01000005">
    <property type="protein sequence ID" value="KAB1080342.1"/>
    <property type="molecule type" value="Genomic_DNA"/>
</dbReference>
<keyword evidence="1" id="KW-0732">Signal</keyword>